<dbReference type="NCBIfam" id="NF010039">
    <property type="entry name" value="PRK13515.1"/>
    <property type="match status" value="1"/>
</dbReference>
<dbReference type="InterPro" id="IPR006336">
    <property type="entry name" value="GCS2"/>
</dbReference>
<evidence type="ECO:0000256" key="1">
    <source>
        <dbReference type="ARBA" id="ARBA00022598"/>
    </source>
</evidence>
<dbReference type="EC" id="6.3.2.2" evidence="4"/>
<name>A0A0F7JYI6_9GAMM</name>
<evidence type="ECO:0000313" key="6">
    <source>
        <dbReference type="Proteomes" id="UP000034410"/>
    </source>
</evidence>
<dbReference type="SUPFAM" id="SSF55931">
    <property type="entry name" value="Glutamine synthetase/guanido kinase"/>
    <property type="match status" value="1"/>
</dbReference>
<dbReference type="RefSeq" id="WP_046858885.1">
    <property type="nucleotide sequence ID" value="NZ_CP011412.1"/>
</dbReference>
<dbReference type="GO" id="GO:0042398">
    <property type="term" value="P:modified amino acid biosynthetic process"/>
    <property type="evidence" value="ECO:0007669"/>
    <property type="project" value="InterPro"/>
</dbReference>
<protein>
    <recommendedName>
        <fullName evidence="4">Putative glutamate--cysteine ligase 2</fullName>
        <ecNumber evidence="4">6.3.2.2</ecNumber>
    </recommendedName>
    <alternativeName>
        <fullName evidence="4">Gamma-glutamylcysteine synthetase 2</fullName>
        <shortName evidence="4">GCS 2</shortName>
        <shortName evidence="4">Gamma-GCS 2</shortName>
    </alternativeName>
</protein>
<dbReference type="InterPro" id="IPR050141">
    <property type="entry name" value="GCL_type2/YbdK_subfam"/>
</dbReference>
<dbReference type="PANTHER" id="PTHR36510">
    <property type="entry name" value="GLUTAMATE--CYSTEINE LIGASE 2-RELATED"/>
    <property type="match status" value="1"/>
</dbReference>
<reference evidence="5 6" key="1">
    <citation type="journal article" date="2015" name="Genome Announc.">
        <title>Complete Genome Sequence of Sedimenticola thiotaurini Strain SIP-G1, a Polyphosphate- and Polyhydroxyalkanoate-Accumulating Sulfur-Oxidizing Gammaproteobacterium Isolated from Salt Marsh Sediments.</title>
        <authorList>
            <person name="Flood B.E."/>
            <person name="Jones D.S."/>
            <person name="Bailey J.V."/>
        </authorList>
    </citation>
    <scope>NUCLEOTIDE SEQUENCE [LARGE SCALE GENOMIC DNA]</scope>
    <source>
        <strain evidence="5 6">SIP-G1</strain>
    </source>
</reference>
<sequence>MKEPSFTIGIEEEYMLVDRESRNLISQAPKTMLKECEALLVDQVSPEFLQCQIEVGTQICNSLSEARENLAYLRRTVAGVAERHNLALVAASTHPFGRPSQLEHTRKKRYNQLANDLQEVVRQLVISGMHIHVGIEDDDLRIDLMSQATYILPHILALTTSSPFWRGRNTGLKSYRISLWDGMPRTGLPDYFDSYGEYERHIAVLVKAGVIEDASKIWWDIRPSHRYSTLEMRISDVCPRLDDVLCVAAFYRCWLRMLYRLRRSNQRWRRYSLFLINENRWRAHRYGIDEGLIDFGHGTIVQFDELMDEVLELLQEDGEFFGCQQELNHMRTIVREGTSAHRQVRAYETALADGMEHEQALREVVGLLIDETLVGTEASAAWQP</sequence>
<dbReference type="EMBL" id="CP011412">
    <property type="protein sequence ID" value="AKH19950.1"/>
    <property type="molecule type" value="Genomic_DNA"/>
</dbReference>
<dbReference type="InterPro" id="IPR014746">
    <property type="entry name" value="Gln_synth/guanido_kin_cat_dom"/>
</dbReference>
<comment type="catalytic activity">
    <reaction evidence="4">
        <text>L-cysteine + L-glutamate + ATP = gamma-L-glutamyl-L-cysteine + ADP + phosphate + H(+)</text>
        <dbReference type="Rhea" id="RHEA:13285"/>
        <dbReference type="ChEBI" id="CHEBI:15378"/>
        <dbReference type="ChEBI" id="CHEBI:29985"/>
        <dbReference type="ChEBI" id="CHEBI:30616"/>
        <dbReference type="ChEBI" id="CHEBI:35235"/>
        <dbReference type="ChEBI" id="CHEBI:43474"/>
        <dbReference type="ChEBI" id="CHEBI:58173"/>
        <dbReference type="ChEBI" id="CHEBI:456216"/>
        <dbReference type="EC" id="6.3.2.2"/>
    </reaction>
</comment>
<keyword evidence="6" id="KW-1185">Reference proteome</keyword>
<dbReference type="OrthoDB" id="9769628at2"/>
<dbReference type="Pfam" id="PF04107">
    <property type="entry name" value="GCS2"/>
    <property type="match status" value="1"/>
</dbReference>
<keyword evidence="3 4" id="KW-0067">ATP-binding</keyword>
<dbReference type="Gene3D" id="3.30.590.20">
    <property type="match status" value="1"/>
</dbReference>
<dbReference type="PATRIC" id="fig|1543721.4.peg.1210"/>
<comment type="function">
    <text evidence="4">ATP-dependent carboxylate-amine ligase which exhibits weak glutamate--cysteine ligase activity.</text>
</comment>
<dbReference type="PANTHER" id="PTHR36510:SF1">
    <property type="entry name" value="GLUTAMATE--CYSTEINE LIGASE 2-RELATED"/>
    <property type="match status" value="1"/>
</dbReference>
<dbReference type="Proteomes" id="UP000034410">
    <property type="component" value="Chromosome"/>
</dbReference>
<comment type="similarity">
    <text evidence="4">Belongs to the glutamate--cysteine ligase type 2 family. YbdK subfamily.</text>
</comment>
<keyword evidence="2 4" id="KW-0547">Nucleotide-binding</keyword>
<evidence type="ECO:0000256" key="3">
    <source>
        <dbReference type="ARBA" id="ARBA00022840"/>
    </source>
</evidence>
<keyword evidence="1 4" id="KW-0436">Ligase</keyword>
<evidence type="ECO:0000256" key="2">
    <source>
        <dbReference type="ARBA" id="ARBA00022741"/>
    </source>
</evidence>
<dbReference type="InterPro" id="IPR011793">
    <property type="entry name" value="YbdK"/>
</dbReference>
<dbReference type="KEGG" id="seds:AAY24_05845"/>
<organism evidence="5 6">
    <name type="scientific">Sedimenticola thiotaurini</name>
    <dbReference type="NCBI Taxonomy" id="1543721"/>
    <lineage>
        <taxon>Bacteria</taxon>
        <taxon>Pseudomonadati</taxon>
        <taxon>Pseudomonadota</taxon>
        <taxon>Gammaproteobacteria</taxon>
        <taxon>Chromatiales</taxon>
        <taxon>Sedimenticolaceae</taxon>
        <taxon>Sedimenticola</taxon>
    </lineage>
</organism>
<dbReference type="GO" id="GO:0004357">
    <property type="term" value="F:glutamate-cysteine ligase activity"/>
    <property type="evidence" value="ECO:0007669"/>
    <property type="project" value="UniProtKB-EC"/>
</dbReference>
<evidence type="ECO:0000256" key="4">
    <source>
        <dbReference type="HAMAP-Rule" id="MF_01609"/>
    </source>
</evidence>
<dbReference type="HAMAP" id="MF_01609">
    <property type="entry name" value="Glu_cys_ligase_2"/>
    <property type="match status" value="1"/>
</dbReference>
<dbReference type="AlphaFoldDB" id="A0A0F7JYI6"/>
<gene>
    <name evidence="5" type="ORF">AAY24_05845</name>
</gene>
<accession>A0A0F7JYI6</accession>
<proteinExistence type="inferred from homology"/>
<dbReference type="NCBIfam" id="TIGR02050">
    <property type="entry name" value="gshA_cyan_rel"/>
    <property type="match status" value="1"/>
</dbReference>
<evidence type="ECO:0000313" key="5">
    <source>
        <dbReference type="EMBL" id="AKH19950.1"/>
    </source>
</evidence>
<dbReference type="GO" id="GO:0005524">
    <property type="term" value="F:ATP binding"/>
    <property type="evidence" value="ECO:0007669"/>
    <property type="project" value="UniProtKB-KW"/>
</dbReference>